<dbReference type="InterPro" id="IPR010516">
    <property type="entry name" value="SAP18"/>
</dbReference>
<dbReference type="InterPro" id="IPR042534">
    <property type="entry name" value="SAP18_sf"/>
</dbReference>
<evidence type="ECO:0000256" key="2">
    <source>
        <dbReference type="SAM" id="MobiDB-lite"/>
    </source>
</evidence>
<reference evidence="3" key="1">
    <citation type="submission" date="2021-01" db="EMBL/GenBank/DDBJ databases">
        <authorList>
            <person name="Corre E."/>
            <person name="Pelletier E."/>
            <person name="Niang G."/>
            <person name="Scheremetjew M."/>
            <person name="Finn R."/>
            <person name="Kale V."/>
            <person name="Holt S."/>
            <person name="Cochrane G."/>
            <person name="Meng A."/>
            <person name="Brown T."/>
            <person name="Cohen L."/>
        </authorList>
    </citation>
    <scope>NUCLEOTIDE SEQUENCE</scope>
    <source>
        <strain evidence="3">PLY429</strain>
    </source>
</reference>
<accession>A0A7S1STK2</accession>
<dbReference type="GO" id="GO:0003714">
    <property type="term" value="F:transcription corepressor activity"/>
    <property type="evidence" value="ECO:0007669"/>
    <property type="project" value="TreeGrafter"/>
</dbReference>
<dbReference type="Pfam" id="PF06487">
    <property type="entry name" value="SAP18"/>
    <property type="match status" value="1"/>
</dbReference>
<dbReference type="PANTHER" id="PTHR13082">
    <property type="entry name" value="SAP18"/>
    <property type="match status" value="1"/>
</dbReference>
<dbReference type="GO" id="GO:0005634">
    <property type="term" value="C:nucleus"/>
    <property type="evidence" value="ECO:0007669"/>
    <property type="project" value="TreeGrafter"/>
</dbReference>
<feature type="compositionally biased region" description="Pro residues" evidence="2">
    <location>
        <begin position="26"/>
        <end position="44"/>
    </location>
</feature>
<feature type="region of interest" description="Disordered" evidence="2">
    <location>
        <begin position="1"/>
        <end position="46"/>
    </location>
</feature>
<dbReference type="EMBL" id="HBGG01019946">
    <property type="protein sequence ID" value="CAD9208109.1"/>
    <property type="molecule type" value="Transcribed_RNA"/>
</dbReference>
<evidence type="ECO:0000313" key="3">
    <source>
        <dbReference type="EMBL" id="CAD9208109.1"/>
    </source>
</evidence>
<name>A0A7S1STK2_9CHLO</name>
<sequence>MRGPRDDGDYRRAGPRDRDVRGGPPRRGPLGPPGPPNLPGPPPLVIDREKTCPLLLRVFPKLGSHHKLEEYQRNGELPKGEVQVYTWMDATLRELTDLVKEVQPAARKQNARLQFSFVYPDRKGHNVMRAVGSVISGRPGDDDKKNLKMLNFQIGDYLDVCIN</sequence>
<dbReference type="Gene3D" id="3.10.20.550">
    <property type="entry name" value="ASAP complex, SAP18 subunit"/>
    <property type="match status" value="1"/>
</dbReference>
<organism evidence="3">
    <name type="scientific">Tetraselmis chuii</name>
    <dbReference type="NCBI Taxonomy" id="63592"/>
    <lineage>
        <taxon>Eukaryota</taxon>
        <taxon>Viridiplantae</taxon>
        <taxon>Chlorophyta</taxon>
        <taxon>core chlorophytes</taxon>
        <taxon>Chlorodendrophyceae</taxon>
        <taxon>Chlorodendrales</taxon>
        <taxon>Chlorodendraceae</taxon>
        <taxon>Tetraselmis</taxon>
    </lineage>
</organism>
<comment type="similarity">
    <text evidence="1">Belongs to the SAP18 family.</text>
</comment>
<proteinExistence type="inferred from homology"/>
<gene>
    <name evidence="3" type="ORF">TCHU04912_LOCUS10346</name>
</gene>
<feature type="compositionally biased region" description="Basic and acidic residues" evidence="2">
    <location>
        <begin position="1"/>
        <end position="21"/>
    </location>
</feature>
<evidence type="ECO:0000256" key="1">
    <source>
        <dbReference type="ARBA" id="ARBA00009143"/>
    </source>
</evidence>
<dbReference type="PANTHER" id="PTHR13082:SF0">
    <property type="entry name" value="HISTONE DEACETYLASE COMPLEX SUBUNIT SAP18"/>
    <property type="match status" value="1"/>
</dbReference>
<evidence type="ECO:0008006" key="4">
    <source>
        <dbReference type="Google" id="ProtNLM"/>
    </source>
</evidence>
<protein>
    <recommendedName>
        <fullName evidence="4">Histone deacetylase complex subunit SAP18</fullName>
    </recommendedName>
</protein>
<dbReference type="AlphaFoldDB" id="A0A7S1STK2"/>